<sequence>MDAKEPYDQWEGTLGRDEEFKASVFKGDGIDGVRRDNLKCTACGKTVYLVDQLVADNRFFHKFCFPLSPLQ</sequence>
<dbReference type="Proteomes" id="UP000639772">
    <property type="component" value="Unassembled WGS sequence"/>
</dbReference>
<dbReference type="EMBL" id="JADCNM010000005">
    <property type="protein sequence ID" value="KAG0482524.1"/>
    <property type="molecule type" value="Genomic_DNA"/>
</dbReference>
<protein>
    <submittedName>
        <fullName evidence="1">Uncharacterized protein</fullName>
    </submittedName>
</protein>
<comment type="caution">
    <text evidence="1">The sequence shown here is derived from an EMBL/GenBank/DDBJ whole genome shotgun (WGS) entry which is preliminary data.</text>
</comment>
<gene>
    <name evidence="1" type="ORF">HPP92_010608</name>
</gene>
<evidence type="ECO:0000313" key="1">
    <source>
        <dbReference type="EMBL" id="KAG0482524.1"/>
    </source>
</evidence>
<organism evidence="1 2">
    <name type="scientific">Vanilla planifolia</name>
    <name type="common">Vanilla</name>
    <dbReference type="NCBI Taxonomy" id="51239"/>
    <lineage>
        <taxon>Eukaryota</taxon>
        <taxon>Viridiplantae</taxon>
        <taxon>Streptophyta</taxon>
        <taxon>Embryophyta</taxon>
        <taxon>Tracheophyta</taxon>
        <taxon>Spermatophyta</taxon>
        <taxon>Magnoliopsida</taxon>
        <taxon>Liliopsida</taxon>
        <taxon>Asparagales</taxon>
        <taxon>Orchidaceae</taxon>
        <taxon>Vanilloideae</taxon>
        <taxon>Vanilleae</taxon>
        <taxon>Vanilla</taxon>
    </lineage>
</organism>
<accession>A0A835R185</accession>
<proteinExistence type="predicted"/>
<reference evidence="1 2" key="1">
    <citation type="journal article" date="2020" name="Nat. Food">
        <title>A phased Vanilla planifolia genome enables genetic improvement of flavour and production.</title>
        <authorList>
            <person name="Hasing T."/>
            <person name="Tang H."/>
            <person name="Brym M."/>
            <person name="Khazi F."/>
            <person name="Huang T."/>
            <person name="Chambers A.H."/>
        </authorList>
    </citation>
    <scope>NUCLEOTIDE SEQUENCE [LARGE SCALE GENOMIC DNA]</scope>
    <source>
        <tissue evidence="1">Leaf</tissue>
    </source>
</reference>
<evidence type="ECO:0000313" key="2">
    <source>
        <dbReference type="Proteomes" id="UP000639772"/>
    </source>
</evidence>
<dbReference type="SUPFAM" id="SSF57716">
    <property type="entry name" value="Glucocorticoid receptor-like (DNA-binding domain)"/>
    <property type="match status" value="1"/>
</dbReference>
<name>A0A835R185_VANPL</name>
<dbReference type="OrthoDB" id="6129702at2759"/>
<dbReference type="Gene3D" id="2.10.110.10">
    <property type="entry name" value="Cysteine Rich Protein"/>
    <property type="match status" value="1"/>
</dbReference>
<dbReference type="AlphaFoldDB" id="A0A835R185"/>